<evidence type="ECO:0000256" key="6">
    <source>
        <dbReference type="ARBA" id="ARBA00022801"/>
    </source>
</evidence>
<dbReference type="SUPFAM" id="SSF52743">
    <property type="entry name" value="Subtilisin-like"/>
    <property type="match status" value="1"/>
</dbReference>
<feature type="domain" description="Peptidase S8/S53" evidence="12">
    <location>
        <begin position="105"/>
        <end position="511"/>
    </location>
</feature>
<dbReference type="Gene3D" id="2.60.40.2310">
    <property type="match status" value="1"/>
</dbReference>
<dbReference type="Gene3D" id="3.50.30.30">
    <property type="match status" value="1"/>
</dbReference>
<gene>
    <name evidence="15" type="ORF">O6P43_005915</name>
</gene>
<keyword evidence="5" id="KW-0732">Signal</keyword>
<dbReference type="Pfam" id="PF17766">
    <property type="entry name" value="fn3_6"/>
    <property type="match status" value="1"/>
</dbReference>
<dbReference type="CDD" id="cd02120">
    <property type="entry name" value="PA_subtilisin_like"/>
    <property type="match status" value="1"/>
</dbReference>
<dbReference type="PROSITE" id="PS51892">
    <property type="entry name" value="SUBTILASE"/>
    <property type="match status" value="1"/>
</dbReference>
<dbReference type="Pfam" id="PF00082">
    <property type="entry name" value="Peptidase_S8"/>
    <property type="match status" value="1"/>
</dbReference>
<keyword evidence="7 10" id="KW-0720">Serine protease</keyword>
<keyword evidence="3" id="KW-0964">Secreted</keyword>
<dbReference type="InterPro" id="IPR010259">
    <property type="entry name" value="S8pro/Inhibitor_I9"/>
</dbReference>
<comment type="caution">
    <text evidence="15">The sequence shown here is derived from an EMBL/GenBank/DDBJ whole genome shotgun (WGS) entry which is preliminary data.</text>
</comment>
<evidence type="ECO:0000313" key="15">
    <source>
        <dbReference type="EMBL" id="KAJ7976090.1"/>
    </source>
</evidence>
<sequence length="707" mass="75554">MKESRTLCIWENCQDDGISVVKDHHNLLSSAIGDEELARELKIHSYGKSFNGFVARLLPHEATKLSEEESVVSVFPNTQRELHTTRTWDFLGMSQTVKRNINSESNIIVGVLDTGIWIDCPSFSDKGYGPAPAKWRGKCTTGANFTHCNNKVIGAKYFNLDSSDPVTGNLSPVDEDGHGTHTSSTAAGSPVKGASLYGIAKGTARGGVPTARIAMYKVCWDSGCNDMDLLAAFDDAIADGVDVISVSIGGPSMDFFDDPIAIGAFHAMKNGILTSCSGGNDGPSTSTVQNVAPWIMTIAATGIDREFRTVATLGNGKEFSGIAINTFAPKKKMYPLTSGDLAANNSGDSYGNASACDYGTLSSDKVKGRIVYCLGNSGQDDTIKELGGAGTIMALDEKTDTAYTTLVPGTFVLNNVEFDLYINSTKNPLAVIQKTTTTKIPAPFIASFSSRGPQHINPNILKPDIAAPGLNILAAYSKLVTITGEPGDNRYDVFNIISGTSMACPHACRSCCLRQVLSTQNGHLLQSTTRIKIEDVDIELASGSGQINPVRAVHPGLVYDISMDSYISFLCKAGYNGTSIGLLIGDKKNFNCNSIVPAQGIDGLNYPTMHTQLSTANSSISAIFYRTVTNVGYEHSAYKAKVTSPKGLSVEVIPDTLNFSGVHEKQSFKVVLKGDTIQGGTHLSALLEWNDSNHTVRSPILVFRSAE</sequence>
<feature type="active site" description="Charge relay system" evidence="9 10">
    <location>
        <position position="501"/>
    </location>
</feature>
<evidence type="ECO:0000256" key="10">
    <source>
        <dbReference type="PROSITE-ProRule" id="PRU01240"/>
    </source>
</evidence>
<keyword evidence="16" id="KW-1185">Reference proteome</keyword>
<dbReference type="InterPro" id="IPR000209">
    <property type="entry name" value="Peptidase_S8/S53_dom"/>
</dbReference>
<keyword evidence="6 10" id="KW-0378">Hydrolase</keyword>
<dbReference type="GO" id="GO:0006508">
    <property type="term" value="P:proteolysis"/>
    <property type="evidence" value="ECO:0007669"/>
    <property type="project" value="UniProtKB-KW"/>
</dbReference>
<comment type="similarity">
    <text evidence="2 10">Belongs to the peptidase S8 family.</text>
</comment>
<dbReference type="InterPro" id="IPR015500">
    <property type="entry name" value="Peptidase_S8_subtilisin-rel"/>
</dbReference>
<name>A0AAD7VHW6_QUISA</name>
<dbReference type="Gene3D" id="3.40.50.200">
    <property type="entry name" value="Peptidase S8/S53 domain"/>
    <property type="match status" value="1"/>
</dbReference>
<keyword evidence="8" id="KW-0325">Glycoprotein</keyword>
<evidence type="ECO:0000259" key="14">
    <source>
        <dbReference type="Pfam" id="PF17766"/>
    </source>
</evidence>
<reference evidence="15" key="1">
    <citation type="journal article" date="2023" name="Science">
        <title>Elucidation of the pathway for biosynthesis of saponin adjuvants from the soapbark tree.</title>
        <authorList>
            <person name="Reed J."/>
            <person name="Orme A."/>
            <person name="El-Demerdash A."/>
            <person name="Owen C."/>
            <person name="Martin L.B.B."/>
            <person name="Misra R.C."/>
            <person name="Kikuchi S."/>
            <person name="Rejzek M."/>
            <person name="Martin A.C."/>
            <person name="Harkess A."/>
            <person name="Leebens-Mack J."/>
            <person name="Louveau T."/>
            <person name="Stephenson M.J."/>
            <person name="Osbourn A."/>
        </authorList>
    </citation>
    <scope>NUCLEOTIDE SEQUENCE</scope>
    <source>
        <strain evidence="15">S10</strain>
    </source>
</reference>
<dbReference type="EMBL" id="JARAOO010000003">
    <property type="protein sequence ID" value="KAJ7976090.1"/>
    <property type="molecule type" value="Genomic_DNA"/>
</dbReference>
<dbReference type="InterPro" id="IPR045051">
    <property type="entry name" value="SBT"/>
</dbReference>
<accession>A0AAD7VHW6</accession>
<dbReference type="Proteomes" id="UP001163823">
    <property type="component" value="Chromosome 3"/>
</dbReference>
<dbReference type="InterPro" id="IPR023827">
    <property type="entry name" value="Peptidase_S8_Asp-AS"/>
</dbReference>
<dbReference type="CDD" id="cd04852">
    <property type="entry name" value="Peptidases_S8_3"/>
    <property type="match status" value="1"/>
</dbReference>
<evidence type="ECO:0000256" key="1">
    <source>
        <dbReference type="ARBA" id="ARBA00004613"/>
    </source>
</evidence>
<dbReference type="InterPro" id="IPR034197">
    <property type="entry name" value="Peptidases_S8_3"/>
</dbReference>
<dbReference type="Pfam" id="PF05922">
    <property type="entry name" value="Inhibitor_I9"/>
    <property type="match status" value="1"/>
</dbReference>
<keyword evidence="4 10" id="KW-0645">Protease</keyword>
<dbReference type="PROSITE" id="PS00136">
    <property type="entry name" value="SUBTILASE_ASP"/>
    <property type="match status" value="1"/>
</dbReference>
<feature type="active site" description="Charge relay system" evidence="9 10">
    <location>
        <position position="113"/>
    </location>
</feature>
<evidence type="ECO:0000256" key="9">
    <source>
        <dbReference type="PIRSR" id="PIRSR615500-1"/>
    </source>
</evidence>
<dbReference type="AlphaFoldDB" id="A0AAD7VHW6"/>
<evidence type="ECO:0000313" key="16">
    <source>
        <dbReference type="Proteomes" id="UP001163823"/>
    </source>
</evidence>
<dbReference type="PANTHER" id="PTHR10795">
    <property type="entry name" value="PROPROTEIN CONVERTASE SUBTILISIN/KEXIN"/>
    <property type="match status" value="1"/>
</dbReference>
<proteinExistence type="inferred from homology"/>
<organism evidence="15 16">
    <name type="scientific">Quillaja saponaria</name>
    <name type="common">Soap bark tree</name>
    <dbReference type="NCBI Taxonomy" id="32244"/>
    <lineage>
        <taxon>Eukaryota</taxon>
        <taxon>Viridiplantae</taxon>
        <taxon>Streptophyta</taxon>
        <taxon>Embryophyta</taxon>
        <taxon>Tracheophyta</taxon>
        <taxon>Spermatophyta</taxon>
        <taxon>Magnoliopsida</taxon>
        <taxon>eudicotyledons</taxon>
        <taxon>Gunneridae</taxon>
        <taxon>Pentapetalae</taxon>
        <taxon>rosids</taxon>
        <taxon>fabids</taxon>
        <taxon>Fabales</taxon>
        <taxon>Quillajaceae</taxon>
        <taxon>Quillaja</taxon>
    </lineage>
</organism>
<evidence type="ECO:0000256" key="5">
    <source>
        <dbReference type="ARBA" id="ARBA00022729"/>
    </source>
</evidence>
<evidence type="ECO:0000259" key="12">
    <source>
        <dbReference type="Pfam" id="PF00082"/>
    </source>
</evidence>
<comment type="subcellular location">
    <subcellularLocation>
        <location evidence="1">Secreted</location>
    </subcellularLocation>
</comment>
<feature type="region of interest" description="Disordered" evidence="11">
    <location>
        <begin position="168"/>
        <end position="188"/>
    </location>
</feature>
<evidence type="ECO:0000256" key="4">
    <source>
        <dbReference type="ARBA" id="ARBA00022670"/>
    </source>
</evidence>
<evidence type="ECO:0000256" key="11">
    <source>
        <dbReference type="SAM" id="MobiDB-lite"/>
    </source>
</evidence>
<evidence type="ECO:0000256" key="3">
    <source>
        <dbReference type="ARBA" id="ARBA00022525"/>
    </source>
</evidence>
<dbReference type="KEGG" id="qsa:O6P43_005915"/>
<feature type="domain" description="Inhibitor I9" evidence="13">
    <location>
        <begin position="19"/>
        <end position="83"/>
    </location>
</feature>
<feature type="active site" description="Charge relay system" evidence="9 10">
    <location>
        <position position="178"/>
    </location>
</feature>
<feature type="domain" description="Subtilisin-like protease fibronectin type-III" evidence="14">
    <location>
        <begin position="604"/>
        <end position="702"/>
    </location>
</feature>
<dbReference type="Gene3D" id="3.30.70.80">
    <property type="entry name" value="Peptidase S8 propeptide/proteinase inhibitor I9"/>
    <property type="match status" value="1"/>
</dbReference>
<evidence type="ECO:0000256" key="8">
    <source>
        <dbReference type="ARBA" id="ARBA00023180"/>
    </source>
</evidence>
<dbReference type="GO" id="GO:0004252">
    <property type="term" value="F:serine-type endopeptidase activity"/>
    <property type="evidence" value="ECO:0007669"/>
    <property type="project" value="UniProtKB-UniRule"/>
</dbReference>
<protein>
    <submittedName>
        <fullName evidence="15">Subtilisin-like protease SBT4.15</fullName>
    </submittedName>
</protein>
<evidence type="ECO:0000259" key="13">
    <source>
        <dbReference type="Pfam" id="PF05922"/>
    </source>
</evidence>
<dbReference type="InterPro" id="IPR041469">
    <property type="entry name" value="Subtilisin-like_FN3"/>
</dbReference>
<evidence type="ECO:0000256" key="7">
    <source>
        <dbReference type="ARBA" id="ARBA00022825"/>
    </source>
</evidence>
<dbReference type="InterPro" id="IPR036852">
    <property type="entry name" value="Peptidase_S8/S53_dom_sf"/>
</dbReference>
<dbReference type="PRINTS" id="PR00723">
    <property type="entry name" value="SUBTILISIN"/>
</dbReference>
<dbReference type="GO" id="GO:0005576">
    <property type="term" value="C:extracellular region"/>
    <property type="evidence" value="ECO:0007669"/>
    <property type="project" value="UniProtKB-SubCell"/>
</dbReference>
<evidence type="ECO:0000256" key="2">
    <source>
        <dbReference type="ARBA" id="ARBA00011073"/>
    </source>
</evidence>
<dbReference type="InterPro" id="IPR037045">
    <property type="entry name" value="S8pro/Inhibitor_I9_sf"/>
</dbReference>